<dbReference type="Proteomes" id="UP000005239">
    <property type="component" value="Unassembled WGS sequence"/>
</dbReference>
<reference evidence="2" key="1">
    <citation type="journal article" date="2008" name="Nat. Genet.">
        <title>The Pristionchus pacificus genome provides a unique perspective on nematode lifestyle and parasitism.</title>
        <authorList>
            <person name="Dieterich C."/>
            <person name="Clifton S.W."/>
            <person name="Schuster L.N."/>
            <person name="Chinwalla A."/>
            <person name="Delehaunty K."/>
            <person name="Dinkelacker I."/>
            <person name="Fulton L."/>
            <person name="Fulton R."/>
            <person name="Godfrey J."/>
            <person name="Minx P."/>
            <person name="Mitreva M."/>
            <person name="Roeseler W."/>
            <person name="Tian H."/>
            <person name="Witte H."/>
            <person name="Yang S.P."/>
            <person name="Wilson R.K."/>
            <person name="Sommer R.J."/>
        </authorList>
    </citation>
    <scope>NUCLEOTIDE SEQUENCE [LARGE SCALE GENOMIC DNA]</scope>
    <source>
        <strain evidence="2">PS312</strain>
    </source>
</reference>
<accession>A0A2A6BY44</accession>
<name>A0A2A6BY44_PRIPA</name>
<proteinExistence type="predicted"/>
<evidence type="ECO:0000313" key="2">
    <source>
        <dbReference type="Proteomes" id="UP000005239"/>
    </source>
</evidence>
<reference evidence="1" key="2">
    <citation type="submission" date="2022-06" db="UniProtKB">
        <authorList>
            <consortium name="EnsemblMetazoa"/>
        </authorList>
    </citation>
    <scope>IDENTIFICATION</scope>
    <source>
        <strain evidence="1">PS312</strain>
    </source>
</reference>
<protein>
    <submittedName>
        <fullName evidence="1">Uncharacterized protein</fullName>
    </submittedName>
</protein>
<evidence type="ECO:0000313" key="1">
    <source>
        <dbReference type="EnsemblMetazoa" id="PPA45313.1"/>
    </source>
</evidence>
<dbReference type="AlphaFoldDB" id="A0A2A6BY44"/>
<gene>
    <name evidence="1" type="primary">WBGene00283682</name>
</gene>
<accession>A0A8R1Z0W5</accession>
<organism evidence="1 2">
    <name type="scientific">Pristionchus pacificus</name>
    <name type="common">Parasitic nematode worm</name>
    <dbReference type="NCBI Taxonomy" id="54126"/>
    <lineage>
        <taxon>Eukaryota</taxon>
        <taxon>Metazoa</taxon>
        <taxon>Ecdysozoa</taxon>
        <taxon>Nematoda</taxon>
        <taxon>Chromadorea</taxon>
        <taxon>Rhabditida</taxon>
        <taxon>Rhabditina</taxon>
        <taxon>Diplogasteromorpha</taxon>
        <taxon>Diplogasteroidea</taxon>
        <taxon>Neodiplogasteridae</taxon>
        <taxon>Pristionchus</taxon>
    </lineage>
</organism>
<dbReference type="EnsemblMetazoa" id="PPA45313.1">
    <property type="protein sequence ID" value="PPA45313.1"/>
    <property type="gene ID" value="WBGene00283682"/>
</dbReference>
<sequence length="125" mass="13645">MKQAGSSSSLLFQNMRTSAICSSSYWAPGTHHELPSGTLRRCAMDRKGGLKGRRLQYDQFGAAVKIGRRRFEGEGGIIWSRAGQVNQVMGLEPSGDENGSLVRGGLGAWRKLLAISLIEMHQIIV</sequence>
<keyword evidence="2" id="KW-1185">Reference proteome</keyword>